<evidence type="ECO:0000313" key="2">
    <source>
        <dbReference type="EMBL" id="NFJ08697.1"/>
    </source>
</evidence>
<dbReference type="InterPro" id="IPR006674">
    <property type="entry name" value="HD_domain"/>
</dbReference>
<evidence type="ECO:0000259" key="1">
    <source>
        <dbReference type="Pfam" id="PF01966"/>
    </source>
</evidence>
<name>A0A846J9H8_CLOBO</name>
<sequence length="208" mass="23768">MKDIFEVKERIINLLSSVERKGIDRVIKYLEESDFFIAPASTRFHGNYQGGLAEHSLNVYELFKEKNKRFDFGLSEDTMKIVALLHDTCKINFYTVYDKNVNIAAAGEKPKWIKMPAYGVNDLLPIGHGEKSVIILQQLMPLTKDEVLMIRWHMGGYEPRENLNNVSAAWNICNAAVALNTADLESSYILEEHFEPGEDKKQMKIKGV</sequence>
<dbReference type="EMBL" id="SWQE01000004">
    <property type="protein sequence ID" value="NFJ08697.1"/>
    <property type="molecule type" value="Genomic_DNA"/>
</dbReference>
<gene>
    <name evidence="2" type="ORF">FC871_09460</name>
</gene>
<organism evidence="2 3">
    <name type="scientific">Clostridium botulinum</name>
    <dbReference type="NCBI Taxonomy" id="1491"/>
    <lineage>
        <taxon>Bacteria</taxon>
        <taxon>Bacillati</taxon>
        <taxon>Bacillota</taxon>
        <taxon>Clostridia</taxon>
        <taxon>Eubacteriales</taxon>
        <taxon>Clostridiaceae</taxon>
        <taxon>Clostridium</taxon>
    </lineage>
</organism>
<dbReference type="Gene3D" id="1.10.3210.10">
    <property type="entry name" value="Hypothetical protein af1432"/>
    <property type="match status" value="1"/>
</dbReference>
<dbReference type="AlphaFoldDB" id="A0A846J9H8"/>
<dbReference type="SUPFAM" id="SSF109604">
    <property type="entry name" value="HD-domain/PDEase-like"/>
    <property type="match status" value="1"/>
</dbReference>
<proteinExistence type="predicted"/>
<dbReference type="Pfam" id="PF01966">
    <property type="entry name" value="HD"/>
    <property type="match status" value="1"/>
</dbReference>
<protein>
    <submittedName>
        <fullName evidence="2">HD domain-containing protein</fullName>
    </submittedName>
</protein>
<accession>A0A846J9H8</accession>
<dbReference type="Proteomes" id="UP000480039">
    <property type="component" value="Unassembled WGS sequence"/>
</dbReference>
<feature type="domain" description="HD" evidence="1">
    <location>
        <begin position="53"/>
        <end position="158"/>
    </location>
</feature>
<comment type="caution">
    <text evidence="2">The sequence shown here is derived from an EMBL/GenBank/DDBJ whole genome shotgun (WGS) entry which is preliminary data.</text>
</comment>
<reference evidence="2 3" key="1">
    <citation type="submission" date="2019-04" db="EMBL/GenBank/DDBJ databases">
        <title>Genome sequencing of Clostridium botulinum Groups I-IV and Clostridium butyricum.</title>
        <authorList>
            <person name="Brunt J."/>
            <person name="Van Vliet A.H.M."/>
            <person name="Stringer S.C."/>
            <person name="Carter A.T."/>
            <person name="Peck M.W."/>
        </authorList>
    </citation>
    <scope>NUCLEOTIDE SEQUENCE [LARGE SCALE GENOMIC DNA]</scope>
    <source>
        <strain evidence="2 3">Colworth BL30</strain>
    </source>
</reference>
<evidence type="ECO:0000313" key="3">
    <source>
        <dbReference type="Proteomes" id="UP000480039"/>
    </source>
</evidence>